<dbReference type="NCBIfam" id="TIGR00758">
    <property type="entry name" value="UDG_fam4"/>
    <property type="match status" value="1"/>
</dbReference>
<proteinExistence type="inferred from homology"/>
<keyword evidence="9" id="KW-0408">Iron</keyword>
<dbReference type="SMART" id="SM00986">
    <property type="entry name" value="UDG"/>
    <property type="match status" value="1"/>
</dbReference>
<evidence type="ECO:0000256" key="3">
    <source>
        <dbReference type="ARBA" id="ARBA00012030"/>
    </source>
</evidence>
<evidence type="ECO:0000256" key="5">
    <source>
        <dbReference type="ARBA" id="ARBA00022485"/>
    </source>
</evidence>
<dbReference type="OrthoDB" id="5290748at2"/>
<dbReference type="InterPro" id="IPR005273">
    <property type="entry name" value="Ura-DNA_glyco_family4"/>
</dbReference>
<evidence type="ECO:0000256" key="6">
    <source>
        <dbReference type="ARBA" id="ARBA00022723"/>
    </source>
</evidence>
<keyword evidence="6" id="KW-0479">Metal-binding</keyword>
<organism evidence="13 14">
    <name type="scientific">Henriciella mobilis</name>
    <dbReference type="NCBI Taxonomy" id="2305467"/>
    <lineage>
        <taxon>Bacteria</taxon>
        <taxon>Pseudomonadati</taxon>
        <taxon>Pseudomonadota</taxon>
        <taxon>Alphaproteobacteria</taxon>
        <taxon>Hyphomonadales</taxon>
        <taxon>Hyphomonadaceae</taxon>
        <taxon>Henriciella</taxon>
    </lineage>
</organism>
<comment type="catalytic activity">
    <reaction evidence="1">
        <text>Hydrolyzes single-stranded DNA or mismatched double-stranded DNA and polynucleotides, releasing free uracil.</text>
        <dbReference type="EC" id="3.2.2.27"/>
    </reaction>
</comment>
<name>A0A399RMF1_9PROT</name>
<comment type="similarity">
    <text evidence="2">Belongs to the uracil-DNA glycosylase (UDG) superfamily. Type 4 (UDGa) family.</text>
</comment>
<evidence type="ECO:0000256" key="11">
    <source>
        <dbReference type="ARBA" id="ARBA00023204"/>
    </source>
</evidence>
<dbReference type="GO" id="GO:0051539">
    <property type="term" value="F:4 iron, 4 sulfur cluster binding"/>
    <property type="evidence" value="ECO:0007669"/>
    <property type="project" value="UniProtKB-KW"/>
</dbReference>
<dbReference type="InterPro" id="IPR005122">
    <property type="entry name" value="Uracil-DNA_glycosylase-like"/>
</dbReference>
<keyword evidence="8" id="KW-0378">Hydrolase</keyword>
<dbReference type="Pfam" id="PF03167">
    <property type="entry name" value="UDG"/>
    <property type="match status" value="1"/>
</dbReference>
<evidence type="ECO:0000256" key="2">
    <source>
        <dbReference type="ARBA" id="ARBA00006521"/>
    </source>
</evidence>
<dbReference type="AlphaFoldDB" id="A0A399RMF1"/>
<dbReference type="GO" id="GO:0046872">
    <property type="term" value="F:metal ion binding"/>
    <property type="evidence" value="ECO:0007669"/>
    <property type="project" value="UniProtKB-KW"/>
</dbReference>
<keyword evidence="14" id="KW-1185">Reference proteome</keyword>
<dbReference type="InterPro" id="IPR036895">
    <property type="entry name" value="Uracil-DNA_glycosylase-like_sf"/>
</dbReference>
<protein>
    <recommendedName>
        <fullName evidence="4">Type-4 uracil-DNA glycosylase</fullName>
        <ecNumber evidence="3">3.2.2.27</ecNumber>
    </recommendedName>
</protein>
<gene>
    <name evidence="13" type="ORF">D1223_03595</name>
</gene>
<evidence type="ECO:0000313" key="14">
    <source>
        <dbReference type="Proteomes" id="UP000266385"/>
    </source>
</evidence>
<dbReference type="GO" id="GO:0006281">
    <property type="term" value="P:DNA repair"/>
    <property type="evidence" value="ECO:0007669"/>
    <property type="project" value="UniProtKB-KW"/>
</dbReference>
<dbReference type="CDD" id="cd10030">
    <property type="entry name" value="UDG-F4_TTUDGA_SPO1dp_like"/>
    <property type="match status" value="1"/>
</dbReference>
<sequence>MSQPDPSLALKALTDWWGEMGVEADEVQMRALRKAAEARAAAAPAAKAEPQRLPRHLMKKTHADWVNEARELAAGADTLDALKTAIEGFDGCILKESARNTACFDGVQGAPVMVIGEGPGAEEDAKGLPFVGRAGQLLDRMLAAIGLSRTENTFITNVNYWRPPGNRNPSDDELELCRPFVDRMIELGQPKLIIAAGGVSAKSLLQSRVGIMKLRGSEHALKTPGGYEAPMFPIFHPAFLLRRPEEKSRAWRDLLNIQARLEALS</sequence>
<evidence type="ECO:0000256" key="10">
    <source>
        <dbReference type="ARBA" id="ARBA00023014"/>
    </source>
</evidence>
<dbReference type="Proteomes" id="UP000266385">
    <property type="component" value="Unassembled WGS sequence"/>
</dbReference>
<dbReference type="SUPFAM" id="SSF52141">
    <property type="entry name" value="Uracil-DNA glycosylase-like"/>
    <property type="match status" value="1"/>
</dbReference>
<dbReference type="SMART" id="SM00987">
    <property type="entry name" value="UreE_C"/>
    <property type="match status" value="1"/>
</dbReference>
<dbReference type="RefSeq" id="WP_119375020.1">
    <property type="nucleotide sequence ID" value="NZ_QWFX01000005.1"/>
</dbReference>
<accession>A0A399RMF1</accession>
<dbReference type="EMBL" id="QWFX01000005">
    <property type="protein sequence ID" value="RIJ32940.1"/>
    <property type="molecule type" value="Genomic_DNA"/>
</dbReference>
<evidence type="ECO:0000259" key="12">
    <source>
        <dbReference type="SMART" id="SM00986"/>
    </source>
</evidence>
<dbReference type="InterPro" id="IPR051536">
    <property type="entry name" value="UDG_Type-4/5"/>
</dbReference>
<evidence type="ECO:0000256" key="4">
    <source>
        <dbReference type="ARBA" id="ARBA00019403"/>
    </source>
</evidence>
<keyword evidence="11" id="KW-0234">DNA repair</keyword>
<feature type="domain" description="Uracil-DNA glycosylase-like" evidence="12">
    <location>
        <begin position="103"/>
        <end position="255"/>
    </location>
</feature>
<keyword evidence="7" id="KW-0227">DNA damage</keyword>
<evidence type="ECO:0000256" key="1">
    <source>
        <dbReference type="ARBA" id="ARBA00001400"/>
    </source>
</evidence>
<dbReference type="PANTHER" id="PTHR33693:SF1">
    <property type="entry name" value="TYPE-4 URACIL-DNA GLYCOSYLASE"/>
    <property type="match status" value="1"/>
</dbReference>
<dbReference type="PANTHER" id="PTHR33693">
    <property type="entry name" value="TYPE-5 URACIL-DNA GLYCOSYLASE"/>
    <property type="match status" value="1"/>
</dbReference>
<comment type="caution">
    <text evidence="13">The sequence shown here is derived from an EMBL/GenBank/DDBJ whole genome shotgun (WGS) entry which is preliminary data.</text>
</comment>
<evidence type="ECO:0000256" key="8">
    <source>
        <dbReference type="ARBA" id="ARBA00022801"/>
    </source>
</evidence>
<evidence type="ECO:0000256" key="7">
    <source>
        <dbReference type="ARBA" id="ARBA00022763"/>
    </source>
</evidence>
<keyword evidence="5" id="KW-0004">4Fe-4S</keyword>
<dbReference type="GO" id="GO:0004844">
    <property type="term" value="F:uracil DNA N-glycosylase activity"/>
    <property type="evidence" value="ECO:0007669"/>
    <property type="project" value="UniProtKB-EC"/>
</dbReference>
<keyword evidence="10" id="KW-0411">Iron-sulfur</keyword>
<dbReference type="EC" id="3.2.2.27" evidence="3"/>
<reference evidence="13 14" key="1">
    <citation type="submission" date="2018-08" db="EMBL/GenBank/DDBJ databases">
        <title>Henriciella mobilis sp. nov., isolated from seawater.</title>
        <authorList>
            <person name="Cheng H."/>
            <person name="Wu Y.-H."/>
            <person name="Xu X.-W."/>
            <person name="Guo L.-L."/>
        </authorList>
    </citation>
    <scope>NUCLEOTIDE SEQUENCE [LARGE SCALE GENOMIC DNA]</scope>
    <source>
        <strain evidence="13 14">JN25</strain>
    </source>
</reference>
<evidence type="ECO:0000313" key="13">
    <source>
        <dbReference type="EMBL" id="RIJ32940.1"/>
    </source>
</evidence>
<dbReference type="Gene3D" id="3.40.470.10">
    <property type="entry name" value="Uracil-DNA glycosylase-like domain"/>
    <property type="match status" value="1"/>
</dbReference>
<evidence type="ECO:0000256" key="9">
    <source>
        <dbReference type="ARBA" id="ARBA00023004"/>
    </source>
</evidence>